<protein>
    <recommendedName>
        <fullName evidence="4">Secreted protein</fullName>
    </recommendedName>
</protein>
<evidence type="ECO:0000313" key="2">
    <source>
        <dbReference type="EMBL" id="PSR87312.1"/>
    </source>
</evidence>
<dbReference type="InParanoid" id="A0A2T3A9Q8"/>
<dbReference type="Proteomes" id="UP000241462">
    <property type="component" value="Unassembled WGS sequence"/>
</dbReference>
<sequence length="83" mass="8932">MNLLALPIGLPFCLGMGSPMRCCTPSCKKPSFSCRVHASIGDVKSPPSPSSPHSGYMQLVAKEARIASPVDISPSQWEIMWTI</sequence>
<name>A0A2T3A9Q8_9PEZI</name>
<gene>
    <name evidence="2" type="ORF">BD289DRAFT_432498</name>
</gene>
<accession>A0A2T3A9Q8</accession>
<organism evidence="2 3">
    <name type="scientific">Coniella lustricola</name>
    <dbReference type="NCBI Taxonomy" id="2025994"/>
    <lineage>
        <taxon>Eukaryota</taxon>
        <taxon>Fungi</taxon>
        <taxon>Dikarya</taxon>
        <taxon>Ascomycota</taxon>
        <taxon>Pezizomycotina</taxon>
        <taxon>Sordariomycetes</taxon>
        <taxon>Sordariomycetidae</taxon>
        <taxon>Diaporthales</taxon>
        <taxon>Schizoparmaceae</taxon>
        <taxon>Coniella</taxon>
    </lineage>
</organism>
<evidence type="ECO:0000256" key="1">
    <source>
        <dbReference type="SAM" id="SignalP"/>
    </source>
</evidence>
<dbReference type="AlphaFoldDB" id="A0A2T3A9Q8"/>
<keyword evidence="3" id="KW-1185">Reference proteome</keyword>
<evidence type="ECO:0008006" key="4">
    <source>
        <dbReference type="Google" id="ProtNLM"/>
    </source>
</evidence>
<proteinExistence type="predicted"/>
<feature type="signal peptide" evidence="1">
    <location>
        <begin position="1"/>
        <end position="15"/>
    </location>
</feature>
<feature type="chain" id="PRO_5015557292" description="Secreted protein" evidence="1">
    <location>
        <begin position="16"/>
        <end position="83"/>
    </location>
</feature>
<dbReference type="EMBL" id="KZ678430">
    <property type="protein sequence ID" value="PSR87312.1"/>
    <property type="molecule type" value="Genomic_DNA"/>
</dbReference>
<keyword evidence="1" id="KW-0732">Signal</keyword>
<reference evidence="2 3" key="1">
    <citation type="journal article" date="2018" name="Mycol. Prog.">
        <title>Coniella lustricola, a new species from submerged detritus.</title>
        <authorList>
            <person name="Raudabaugh D.B."/>
            <person name="Iturriaga T."/>
            <person name="Carver A."/>
            <person name="Mondo S."/>
            <person name="Pangilinan J."/>
            <person name="Lipzen A."/>
            <person name="He G."/>
            <person name="Amirebrahimi M."/>
            <person name="Grigoriev I.V."/>
            <person name="Miller A.N."/>
        </authorList>
    </citation>
    <scope>NUCLEOTIDE SEQUENCE [LARGE SCALE GENOMIC DNA]</scope>
    <source>
        <strain evidence="2 3">B22-T-1</strain>
    </source>
</reference>
<evidence type="ECO:0000313" key="3">
    <source>
        <dbReference type="Proteomes" id="UP000241462"/>
    </source>
</evidence>